<dbReference type="Proteomes" id="UP000000771">
    <property type="component" value="Chromosome"/>
</dbReference>
<dbReference type="HOGENOM" id="CLU_3245793_0_0_11"/>
<dbReference type="KEGG" id="afo:Afer_1592"/>
<name>C7M0K6_ACIFD</name>
<dbReference type="STRING" id="525909.Afer_1592"/>
<gene>
    <name evidence="1" type="ordered locus">Afer_1592</name>
</gene>
<keyword evidence="2" id="KW-1185">Reference proteome</keyword>
<proteinExistence type="predicted"/>
<accession>C7M0K6</accession>
<evidence type="ECO:0000313" key="1">
    <source>
        <dbReference type="EMBL" id="ACU54514.1"/>
    </source>
</evidence>
<reference evidence="1 2" key="1">
    <citation type="journal article" date="2009" name="Stand. Genomic Sci.">
        <title>Complete genome sequence of Acidimicrobium ferrooxidans type strain (ICP).</title>
        <authorList>
            <person name="Clum A."/>
            <person name="Nolan M."/>
            <person name="Lang E."/>
            <person name="Glavina Del Rio T."/>
            <person name="Tice H."/>
            <person name="Copeland A."/>
            <person name="Cheng J.F."/>
            <person name="Lucas S."/>
            <person name="Chen F."/>
            <person name="Bruce D."/>
            <person name="Goodwin L."/>
            <person name="Pitluck S."/>
            <person name="Ivanova N."/>
            <person name="Mavrommatis K."/>
            <person name="Mikhailova N."/>
            <person name="Pati A."/>
            <person name="Chen A."/>
            <person name="Palaniappan K."/>
            <person name="Goker M."/>
            <person name="Spring S."/>
            <person name="Land M."/>
            <person name="Hauser L."/>
            <person name="Chang Y.J."/>
            <person name="Jeffries C.C."/>
            <person name="Chain P."/>
            <person name="Bristow J."/>
            <person name="Eisen J.A."/>
            <person name="Markowitz V."/>
            <person name="Hugenholtz P."/>
            <person name="Kyrpides N.C."/>
            <person name="Klenk H.P."/>
            <person name="Lapidus A."/>
        </authorList>
    </citation>
    <scope>NUCLEOTIDE SEQUENCE [LARGE SCALE GENOMIC DNA]</scope>
    <source>
        <strain evidence="2">DSM 10331 / JCM 15462 / NBRC 103882 / ICP</strain>
    </source>
</reference>
<dbReference type="EMBL" id="CP001631">
    <property type="protein sequence ID" value="ACU54514.1"/>
    <property type="molecule type" value="Genomic_DNA"/>
</dbReference>
<dbReference type="AlphaFoldDB" id="C7M0K6"/>
<organism evidence="1 2">
    <name type="scientific">Acidimicrobium ferrooxidans (strain DSM 10331 / JCM 15462 / NBRC 103882 / ICP)</name>
    <dbReference type="NCBI Taxonomy" id="525909"/>
    <lineage>
        <taxon>Bacteria</taxon>
        <taxon>Bacillati</taxon>
        <taxon>Actinomycetota</taxon>
        <taxon>Acidimicrobiia</taxon>
        <taxon>Acidimicrobiales</taxon>
        <taxon>Acidimicrobiaceae</taxon>
        <taxon>Acidimicrobium</taxon>
    </lineage>
</organism>
<protein>
    <submittedName>
        <fullName evidence="1">Uncharacterized protein</fullName>
    </submittedName>
</protein>
<sequence>MLARCSQQPAAVGDVQVSFVVAAEDPPQPSSYIQSYMDAAVE</sequence>
<evidence type="ECO:0000313" key="2">
    <source>
        <dbReference type="Proteomes" id="UP000000771"/>
    </source>
</evidence>